<dbReference type="OrthoDB" id="3163890at2759"/>
<gene>
    <name evidence="2" type="ORF">BDP27DRAFT_1154024</name>
</gene>
<organism evidence="2 3">
    <name type="scientific">Rhodocollybia butyracea</name>
    <dbReference type="NCBI Taxonomy" id="206335"/>
    <lineage>
        <taxon>Eukaryota</taxon>
        <taxon>Fungi</taxon>
        <taxon>Dikarya</taxon>
        <taxon>Basidiomycota</taxon>
        <taxon>Agaricomycotina</taxon>
        <taxon>Agaricomycetes</taxon>
        <taxon>Agaricomycetidae</taxon>
        <taxon>Agaricales</taxon>
        <taxon>Marasmiineae</taxon>
        <taxon>Omphalotaceae</taxon>
        <taxon>Rhodocollybia</taxon>
    </lineage>
</organism>
<keyword evidence="3" id="KW-1185">Reference proteome</keyword>
<dbReference type="Gene3D" id="1.10.443.10">
    <property type="entry name" value="Intergrase catalytic core"/>
    <property type="match status" value="1"/>
</dbReference>
<evidence type="ECO:0000313" key="3">
    <source>
        <dbReference type="Proteomes" id="UP000772434"/>
    </source>
</evidence>
<dbReference type="SUPFAM" id="SSF56349">
    <property type="entry name" value="DNA breaking-rejoining enzymes"/>
    <property type="match status" value="1"/>
</dbReference>
<dbReference type="AlphaFoldDB" id="A0A9P5TVH5"/>
<dbReference type="InterPro" id="IPR013762">
    <property type="entry name" value="Integrase-like_cat_sf"/>
</dbReference>
<feature type="non-terminal residue" evidence="2">
    <location>
        <position position="1"/>
    </location>
</feature>
<evidence type="ECO:0000256" key="1">
    <source>
        <dbReference type="ARBA" id="ARBA00023172"/>
    </source>
</evidence>
<dbReference type="GO" id="GO:0006310">
    <property type="term" value="P:DNA recombination"/>
    <property type="evidence" value="ECO:0007669"/>
    <property type="project" value="UniProtKB-KW"/>
</dbReference>
<sequence>CDEVTLELEPKPEGTQICSFSTAMKMRAALTYAFGRNLRIGKSQWTYGIDGVWRGNPCVSDHVRRYMGGLSRRKAAAGECPISSAALNLQMLVQMWNSKNDYLRRAYTAPNYNFHRANYEDDWGGVLKRIAGWTIVLLAFRLLCRGIDILKLRVENLYFNPQRDDHVHIRPFTRKSDQHGKVDGFDVYVEIDGKKMPLCIARALSDWLTVSGIREGYLFPKIYGFNTLGGSESRMDQDDFLILFRHMLVDIGQDPKLFGVHALRRGGCQWMFRDCRMSLPVVLDWGSWSPNLTHAIILRYLVSDTDILQRPRSAYFDPWAQSSGDECRSCHRSCYCS</sequence>
<dbReference type="GO" id="GO:0015074">
    <property type="term" value="P:DNA integration"/>
    <property type="evidence" value="ECO:0007669"/>
    <property type="project" value="InterPro"/>
</dbReference>
<reference evidence="2" key="1">
    <citation type="submission" date="2020-11" db="EMBL/GenBank/DDBJ databases">
        <authorList>
            <consortium name="DOE Joint Genome Institute"/>
            <person name="Ahrendt S."/>
            <person name="Riley R."/>
            <person name="Andreopoulos W."/>
            <person name="Labutti K."/>
            <person name="Pangilinan J."/>
            <person name="Ruiz-Duenas F.J."/>
            <person name="Barrasa J.M."/>
            <person name="Sanchez-Garcia M."/>
            <person name="Camarero S."/>
            <person name="Miyauchi S."/>
            <person name="Serrano A."/>
            <person name="Linde D."/>
            <person name="Babiker R."/>
            <person name="Drula E."/>
            <person name="Ayuso-Fernandez I."/>
            <person name="Pacheco R."/>
            <person name="Padilla G."/>
            <person name="Ferreira P."/>
            <person name="Barriuso J."/>
            <person name="Kellner H."/>
            <person name="Castanera R."/>
            <person name="Alfaro M."/>
            <person name="Ramirez L."/>
            <person name="Pisabarro A.G."/>
            <person name="Kuo A."/>
            <person name="Tritt A."/>
            <person name="Lipzen A."/>
            <person name="He G."/>
            <person name="Yan M."/>
            <person name="Ng V."/>
            <person name="Cullen D."/>
            <person name="Martin F."/>
            <person name="Rosso M.-N."/>
            <person name="Henrissat B."/>
            <person name="Hibbett D."/>
            <person name="Martinez A.T."/>
            <person name="Grigoriev I.V."/>
        </authorList>
    </citation>
    <scope>NUCLEOTIDE SEQUENCE</scope>
    <source>
        <strain evidence="2">AH 40177</strain>
    </source>
</reference>
<keyword evidence="1" id="KW-0233">DNA recombination</keyword>
<dbReference type="GO" id="GO:0003677">
    <property type="term" value="F:DNA binding"/>
    <property type="evidence" value="ECO:0007669"/>
    <property type="project" value="InterPro"/>
</dbReference>
<protein>
    <submittedName>
        <fullName evidence="2">DNA breaking-rejoining enzyme</fullName>
    </submittedName>
</protein>
<name>A0A9P5TVH5_9AGAR</name>
<dbReference type="InterPro" id="IPR011010">
    <property type="entry name" value="DNA_brk_join_enz"/>
</dbReference>
<feature type="non-terminal residue" evidence="2">
    <location>
        <position position="337"/>
    </location>
</feature>
<comment type="caution">
    <text evidence="2">The sequence shown here is derived from an EMBL/GenBank/DDBJ whole genome shotgun (WGS) entry which is preliminary data.</text>
</comment>
<proteinExistence type="predicted"/>
<evidence type="ECO:0000313" key="2">
    <source>
        <dbReference type="EMBL" id="KAF9019559.1"/>
    </source>
</evidence>
<dbReference type="Proteomes" id="UP000772434">
    <property type="component" value="Unassembled WGS sequence"/>
</dbReference>
<dbReference type="EMBL" id="JADNRY010001209">
    <property type="protein sequence ID" value="KAF9019559.1"/>
    <property type="molecule type" value="Genomic_DNA"/>
</dbReference>
<accession>A0A9P5TVH5</accession>